<evidence type="ECO:0000313" key="7">
    <source>
        <dbReference type="Proteomes" id="UP000028725"/>
    </source>
</evidence>
<dbReference type="InterPro" id="IPR016181">
    <property type="entry name" value="Acyl_CoA_acyltransferase"/>
</dbReference>
<dbReference type="RefSeq" id="WP_044191603.1">
    <property type="nucleotide sequence ID" value="NZ_JMCB01000009.1"/>
</dbReference>
<dbReference type="Pfam" id="PF00583">
    <property type="entry name" value="Acetyltransf_1"/>
    <property type="match status" value="1"/>
</dbReference>
<dbReference type="EMBL" id="JMCB01000009">
    <property type="protein sequence ID" value="KFE66626.1"/>
    <property type="molecule type" value="Genomic_DNA"/>
</dbReference>
<keyword evidence="4" id="KW-0012">Acyltransferase</keyword>
<dbReference type="PATRIC" id="fig|394096.3.peg.4871"/>
<sequence>MRQFREDAPGQGAYPFVIRQMTHEDMSAVIALEQASFKNPWSPELLRRELDHDWSTILLVEDPKPDGGKELLGLAIFWIVQDEVHVLNVATAPEHRRRGVARAVMEELLARGKHRSCTLATLEVRRSNEAAISLYRSFGFRSVGVRPNYYADEKEDALVMVLDF</sequence>
<evidence type="ECO:0000256" key="2">
    <source>
        <dbReference type="ARBA" id="ARBA00022490"/>
    </source>
</evidence>
<evidence type="ECO:0000256" key="3">
    <source>
        <dbReference type="ARBA" id="ARBA00022679"/>
    </source>
</evidence>
<reference evidence="6 7" key="1">
    <citation type="submission" date="2014-04" db="EMBL/GenBank/DDBJ databases">
        <title>Genome assembly of Hyalangium minutum DSM 14724.</title>
        <authorList>
            <person name="Sharma G."/>
            <person name="Subramanian S."/>
        </authorList>
    </citation>
    <scope>NUCLEOTIDE SEQUENCE [LARGE SCALE GENOMIC DNA]</scope>
    <source>
        <strain evidence="6 7">DSM 14724</strain>
    </source>
</reference>
<evidence type="ECO:0000256" key="1">
    <source>
        <dbReference type="ARBA" id="ARBA00005395"/>
    </source>
</evidence>
<accession>A0A085WG13</accession>
<dbReference type="Proteomes" id="UP000028725">
    <property type="component" value="Unassembled WGS sequence"/>
</dbReference>
<dbReference type="InterPro" id="IPR050680">
    <property type="entry name" value="YpeA/RimI_acetyltransf"/>
</dbReference>
<dbReference type="AlphaFoldDB" id="A0A085WG13"/>
<protein>
    <submittedName>
        <fullName evidence="6">Ribosomal-protein-S18p-alanine acetyltransferase</fullName>
    </submittedName>
</protein>
<dbReference type="Gene3D" id="3.40.630.30">
    <property type="match status" value="1"/>
</dbReference>
<keyword evidence="2" id="KW-0963">Cytoplasm</keyword>
<dbReference type="SUPFAM" id="SSF55729">
    <property type="entry name" value="Acyl-CoA N-acyltransferases (Nat)"/>
    <property type="match status" value="1"/>
</dbReference>
<comment type="caution">
    <text evidence="6">The sequence shown here is derived from an EMBL/GenBank/DDBJ whole genome shotgun (WGS) entry which is preliminary data.</text>
</comment>
<dbReference type="OrthoDB" id="529907at2"/>
<comment type="similarity">
    <text evidence="1">Belongs to the acetyltransferase family. RimI subfamily.</text>
</comment>
<dbReference type="PROSITE" id="PS51186">
    <property type="entry name" value="GNAT"/>
    <property type="match status" value="1"/>
</dbReference>
<organism evidence="6 7">
    <name type="scientific">Hyalangium minutum</name>
    <dbReference type="NCBI Taxonomy" id="394096"/>
    <lineage>
        <taxon>Bacteria</taxon>
        <taxon>Pseudomonadati</taxon>
        <taxon>Myxococcota</taxon>
        <taxon>Myxococcia</taxon>
        <taxon>Myxococcales</taxon>
        <taxon>Cystobacterineae</taxon>
        <taxon>Archangiaceae</taxon>
        <taxon>Hyalangium</taxon>
    </lineage>
</organism>
<dbReference type="PANTHER" id="PTHR43420:SF44">
    <property type="entry name" value="ACETYLTRANSFERASE YPEA"/>
    <property type="match status" value="1"/>
</dbReference>
<keyword evidence="3 6" id="KW-0808">Transferase</keyword>
<dbReference type="STRING" id="394096.DB31_8840"/>
<dbReference type="NCBIfam" id="TIGR01575">
    <property type="entry name" value="rimI"/>
    <property type="match status" value="1"/>
</dbReference>
<name>A0A085WG13_9BACT</name>
<keyword evidence="7" id="KW-1185">Reference proteome</keyword>
<feature type="domain" description="N-acetyltransferase" evidence="5">
    <location>
        <begin position="16"/>
        <end position="164"/>
    </location>
</feature>
<dbReference type="InterPro" id="IPR000182">
    <property type="entry name" value="GNAT_dom"/>
</dbReference>
<evidence type="ECO:0000313" key="6">
    <source>
        <dbReference type="EMBL" id="KFE66626.1"/>
    </source>
</evidence>
<proteinExistence type="inferred from homology"/>
<dbReference type="GO" id="GO:0008080">
    <property type="term" value="F:N-acetyltransferase activity"/>
    <property type="evidence" value="ECO:0007669"/>
    <property type="project" value="InterPro"/>
</dbReference>
<evidence type="ECO:0000259" key="5">
    <source>
        <dbReference type="PROSITE" id="PS51186"/>
    </source>
</evidence>
<dbReference type="CDD" id="cd04301">
    <property type="entry name" value="NAT_SF"/>
    <property type="match status" value="1"/>
</dbReference>
<evidence type="ECO:0000256" key="4">
    <source>
        <dbReference type="ARBA" id="ARBA00023315"/>
    </source>
</evidence>
<dbReference type="PANTHER" id="PTHR43420">
    <property type="entry name" value="ACETYLTRANSFERASE"/>
    <property type="match status" value="1"/>
</dbReference>
<dbReference type="InterPro" id="IPR006464">
    <property type="entry name" value="AcTrfase_RimI/Ard1"/>
</dbReference>
<gene>
    <name evidence="6" type="ORF">DB31_8840</name>
</gene>